<evidence type="ECO:0000313" key="6">
    <source>
        <dbReference type="EMBL" id="SEP03093.1"/>
    </source>
</evidence>
<evidence type="ECO:0000259" key="2">
    <source>
        <dbReference type="Pfam" id="PF06744"/>
    </source>
</evidence>
<dbReference type="InterPro" id="IPR009612">
    <property type="entry name" value="IcmF-rel"/>
</dbReference>
<dbReference type="SUPFAM" id="SSF52540">
    <property type="entry name" value="P-loop containing nucleoside triphosphate hydrolases"/>
    <property type="match status" value="1"/>
</dbReference>
<dbReference type="PANTHER" id="PTHR36153:SF1">
    <property type="entry name" value="TYPE VI SECRETION SYSTEM COMPONENT TSSM1"/>
    <property type="match status" value="1"/>
</dbReference>
<keyword evidence="1" id="KW-1133">Transmembrane helix</keyword>
<dbReference type="Pfam" id="PF21070">
    <property type="entry name" value="IcmF_helical"/>
    <property type="match status" value="1"/>
</dbReference>
<sequence>MAWIARNLKKFLLSAVGSVLIALVLAGLLLWFGLPYAGYPGLMERAVIVAVVLSAGAAIAGVVALVRRRRGRRMVDAMGEQAPSQQEADIALLSQQVDERVEALKSSRLGSTGWAKGLYTLPWYLVIGPPAAGKSTLIRESGLHFPYDDQEALRQRGFGGTRNCDWWLSDQAIFLDTAGRYTTEPDDRAEWIAFLELLRQHRPRKPINGVLLTLSLPDLLTADAEGIRRHANIMRDRLDELTQSLRVRFPVYLVLTQADRIEGFEPFFEDLSEDERAQAWGVSLSHAAGESGDRQSAVGTVLGALHRRLCALRLRKVSMQRSLARRIDTFGFPAQFRSASNPLGELLDLLVREDPYREVPHFEGVYLTSGTQGGAPLRRIHGRLQSSFVEDTDEPVEPAGGSTRAYFIKGLLTDAVLPLANLVRPDRRRLLTQRSLKGATLCACGALVAGAIGLYTVAAERDAAMAERGLERVEDAREVLRDDQASERHTMEALDGLHDHWSELRTLRDDPRWRDRLRAGTLDRQLAALEPFMQRLVIDVILDDAATELVAGIGRLNDRWDTLDESGREAVRERYRDTLAAYLMLSSEPERLDPDLAGPRLAAYWAASRDFDLGRSQLRALEDSLILALSGGLPNGAVSDGWMTADEGLVDSARRDLAVRSRAGDLYYRILGEAGNRHDPVGLSELVDGRSREFWDTDEQVSGAFAGNVWDDFFEERIEALLSGQAERDWVTARDEAGEMSRARREEIRESIEALYVEDFVSAWLHFIESVEPGGFGSLRDVASRLDRLSRDDGPLAALYEGIHDHVASHGPSGLAEVSADAAGMEASGRFRHDRRGMELLGLLRENEDHGMPEALSSYAPALESLQEEIEVLSVASDPGEDSAEYAADVIAGDGAGLGVYDAYRETGRILGDVSHDVRVAMQPALVMPLENTWQRVLAESRSHLEDRWQQQVVVRYRSDLQNRFPLSREGSDVATGDFESFFRPDDGVLWEFVEDELDAFVRRSGGAWQGRTWLGQGLGFSPRFLETLSMAEDITDTLFGDEPHLNLAFTVLANSNPDLTDMRLHANGDQLRYRNEPESWHAFEWPGNGDHRGARLAVVSGITGESAELRFRGNWALFRLLAEADSLERESGSEFVGQWELHGDNAVEHRPFELEIRTERRSPVLHWGDLSRFDLPGNMTR</sequence>
<dbReference type="Pfam" id="PF06761">
    <property type="entry name" value="IcmF-related"/>
    <property type="match status" value="1"/>
</dbReference>
<evidence type="ECO:0000259" key="3">
    <source>
        <dbReference type="Pfam" id="PF06761"/>
    </source>
</evidence>
<dbReference type="InterPro" id="IPR017731">
    <property type="entry name" value="TssM1-like"/>
</dbReference>
<evidence type="ECO:0000259" key="4">
    <source>
        <dbReference type="Pfam" id="PF14331"/>
    </source>
</evidence>
<dbReference type="Proteomes" id="UP000199657">
    <property type="component" value="Unassembled WGS sequence"/>
</dbReference>
<dbReference type="Pfam" id="PF06744">
    <property type="entry name" value="IcmF_C"/>
    <property type="match status" value="1"/>
</dbReference>
<dbReference type="InterPro" id="IPR053156">
    <property type="entry name" value="T6SS_TssM-like"/>
</dbReference>
<keyword evidence="7" id="KW-1185">Reference proteome</keyword>
<dbReference type="OrthoDB" id="9758229at2"/>
<feature type="domain" description="IcmF-related" evidence="3">
    <location>
        <begin position="492"/>
        <end position="807"/>
    </location>
</feature>
<dbReference type="InterPro" id="IPR025743">
    <property type="entry name" value="TssM1_N"/>
</dbReference>
<feature type="domain" description="Type VI secretion system component TssM1 helical" evidence="5">
    <location>
        <begin position="944"/>
        <end position="1041"/>
    </location>
</feature>
<evidence type="ECO:0000259" key="5">
    <source>
        <dbReference type="Pfam" id="PF21070"/>
    </source>
</evidence>
<accession>A0A1H8UJF6</accession>
<dbReference type="NCBIfam" id="TIGR03348">
    <property type="entry name" value="VI_IcmF"/>
    <property type="match status" value="1"/>
</dbReference>
<dbReference type="Pfam" id="PF14331">
    <property type="entry name" value="IcmF-related_N"/>
    <property type="match status" value="1"/>
</dbReference>
<protein>
    <submittedName>
        <fullName evidence="6">Type VI secretion system protein ImpL</fullName>
    </submittedName>
</protein>
<feature type="transmembrane region" description="Helical" evidence="1">
    <location>
        <begin position="438"/>
        <end position="458"/>
    </location>
</feature>
<proteinExistence type="predicted"/>
<reference evidence="6 7" key="1">
    <citation type="submission" date="2016-10" db="EMBL/GenBank/DDBJ databases">
        <authorList>
            <person name="de Groot N.N."/>
        </authorList>
    </citation>
    <scope>NUCLEOTIDE SEQUENCE [LARGE SCALE GENOMIC DNA]</scope>
    <source>
        <strain evidence="6 7">CGMCC 1.6291</strain>
    </source>
</reference>
<evidence type="ECO:0000256" key="1">
    <source>
        <dbReference type="SAM" id="Phobius"/>
    </source>
</evidence>
<dbReference type="InterPro" id="IPR027417">
    <property type="entry name" value="P-loop_NTPase"/>
</dbReference>
<organism evidence="6 7">
    <name type="scientific">Aquisalimonas asiatica</name>
    <dbReference type="NCBI Taxonomy" id="406100"/>
    <lineage>
        <taxon>Bacteria</taxon>
        <taxon>Pseudomonadati</taxon>
        <taxon>Pseudomonadota</taxon>
        <taxon>Gammaproteobacteria</taxon>
        <taxon>Chromatiales</taxon>
        <taxon>Ectothiorhodospiraceae</taxon>
        <taxon>Aquisalimonas</taxon>
    </lineage>
</organism>
<gene>
    <name evidence="6" type="ORF">SAMN04488052_10710</name>
</gene>
<dbReference type="PANTHER" id="PTHR36153">
    <property type="entry name" value="INNER MEMBRANE PROTEIN-RELATED"/>
    <property type="match status" value="1"/>
</dbReference>
<dbReference type="RefSeq" id="WP_091644988.1">
    <property type="nucleotide sequence ID" value="NZ_FOEG01000007.1"/>
</dbReference>
<feature type="domain" description="Type VI secretion system IcmF C-terminal" evidence="2">
    <location>
        <begin position="1057"/>
        <end position="1147"/>
    </location>
</feature>
<feature type="transmembrane region" description="Helical" evidence="1">
    <location>
        <begin position="12"/>
        <end position="34"/>
    </location>
</feature>
<dbReference type="InterPro" id="IPR048677">
    <property type="entry name" value="TssM1_hel"/>
</dbReference>
<feature type="domain" description="Type VI secretion system component TssM1 N-terminal" evidence="4">
    <location>
        <begin position="186"/>
        <end position="443"/>
    </location>
</feature>
<dbReference type="InterPro" id="IPR010623">
    <property type="entry name" value="IcmF_C"/>
</dbReference>
<dbReference type="AlphaFoldDB" id="A0A1H8UJF6"/>
<dbReference type="STRING" id="406100.SAMN04488052_10710"/>
<keyword evidence="1" id="KW-0472">Membrane</keyword>
<feature type="transmembrane region" description="Helical" evidence="1">
    <location>
        <begin position="46"/>
        <end position="66"/>
    </location>
</feature>
<dbReference type="EMBL" id="FOEG01000007">
    <property type="protein sequence ID" value="SEP03093.1"/>
    <property type="molecule type" value="Genomic_DNA"/>
</dbReference>
<keyword evidence="1" id="KW-0812">Transmembrane</keyword>
<name>A0A1H8UJF6_9GAMM</name>
<evidence type="ECO:0000313" key="7">
    <source>
        <dbReference type="Proteomes" id="UP000199657"/>
    </source>
</evidence>